<protein>
    <recommendedName>
        <fullName evidence="6">SF4 helicase domain-containing protein</fullName>
    </recommendedName>
</protein>
<dbReference type="GO" id="GO:0006260">
    <property type="term" value="P:DNA replication"/>
    <property type="evidence" value="ECO:0007669"/>
    <property type="project" value="InterPro"/>
</dbReference>
<reference evidence="4" key="1">
    <citation type="submission" date="2021-11" db="EMBL/GenBank/DDBJ databases">
        <authorList>
            <consortium name="Genoscope - CEA"/>
            <person name="William W."/>
        </authorList>
    </citation>
    <scope>NUCLEOTIDE SEQUENCE</scope>
</reference>
<dbReference type="EMBL" id="CAKKNE010000002">
    <property type="protein sequence ID" value="CAH0369995.1"/>
    <property type="molecule type" value="Genomic_DNA"/>
</dbReference>
<dbReference type="SMART" id="SM00382">
    <property type="entry name" value="AAA"/>
    <property type="match status" value="1"/>
</dbReference>
<dbReference type="Pfam" id="PF13481">
    <property type="entry name" value="AAA_25"/>
    <property type="match status" value="1"/>
</dbReference>
<dbReference type="PROSITE" id="PS50880">
    <property type="entry name" value="TOPRIM"/>
    <property type="match status" value="1"/>
</dbReference>
<evidence type="ECO:0000256" key="1">
    <source>
        <dbReference type="SAM" id="MobiDB-lite"/>
    </source>
</evidence>
<dbReference type="OrthoDB" id="275278at2759"/>
<comment type="caution">
    <text evidence="4">The sequence shown here is derived from an EMBL/GenBank/DDBJ whole genome shotgun (WGS) entry which is preliminary data.</text>
</comment>
<evidence type="ECO:0008006" key="6">
    <source>
        <dbReference type="Google" id="ProtNLM"/>
    </source>
</evidence>
<dbReference type="GO" id="GO:0043139">
    <property type="term" value="F:5'-3' DNA helicase activity"/>
    <property type="evidence" value="ECO:0007669"/>
    <property type="project" value="InterPro"/>
</dbReference>
<name>A0A8J2SDM3_9STRA</name>
<dbReference type="InterPro" id="IPR034154">
    <property type="entry name" value="TOPRIM_DnaG/twinkle"/>
</dbReference>
<dbReference type="InterPro" id="IPR027032">
    <property type="entry name" value="Twinkle-like"/>
</dbReference>
<gene>
    <name evidence="4" type="ORF">PECAL_2P31420</name>
</gene>
<accession>A0A8J2SDM3</accession>
<dbReference type="Gene3D" id="3.40.50.300">
    <property type="entry name" value="P-loop containing nucleotide triphosphate hydrolases"/>
    <property type="match status" value="1"/>
</dbReference>
<dbReference type="AlphaFoldDB" id="A0A8J2SDM3"/>
<dbReference type="Gene3D" id="3.40.1360.10">
    <property type="match status" value="1"/>
</dbReference>
<dbReference type="PANTHER" id="PTHR12873">
    <property type="entry name" value="T7-LIKE MITOCHONDRIAL DNA HELICASE"/>
    <property type="match status" value="1"/>
</dbReference>
<dbReference type="InterPro" id="IPR027417">
    <property type="entry name" value="P-loop_NTPase"/>
</dbReference>
<organism evidence="4 5">
    <name type="scientific">Pelagomonas calceolata</name>
    <dbReference type="NCBI Taxonomy" id="35677"/>
    <lineage>
        <taxon>Eukaryota</taxon>
        <taxon>Sar</taxon>
        <taxon>Stramenopiles</taxon>
        <taxon>Ochrophyta</taxon>
        <taxon>Pelagophyceae</taxon>
        <taxon>Pelagomonadales</taxon>
        <taxon>Pelagomonadaceae</taxon>
        <taxon>Pelagomonas</taxon>
    </lineage>
</organism>
<dbReference type="Pfam" id="PF13155">
    <property type="entry name" value="Toprim_2"/>
    <property type="match status" value="1"/>
</dbReference>
<evidence type="ECO:0000259" key="3">
    <source>
        <dbReference type="PROSITE" id="PS51199"/>
    </source>
</evidence>
<dbReference type="CDD" id="cd01029">
    <property type="entry name" value="TOPRIM_primases"/>
    <property type="match status" value="1"/>
</dbReference>
<dbReference type="InterPro" id="IPR003593">
    <property type="entry name" value="AAA+_ATPase"/>
</dbReference>
<evidence type="ECO:0000313" key="4">
    <source>
        <dbReference type="EMBL" id="CAH0369995.1"/>
    </source>
</evidence>
<feature type="domain" description="Toprim" evidence="2">
    <location>
        <begin position="137"/>
        <end position="233"/>
    </location>
</feature>
<proteinExistence type="predicted"/>
<sequence length="539" mass="58315">MSGAVPSSLEGEVQSTPRVRSGDTPRPDAAIAARCPVALFDAQGSEVKRYLNDTRGLDDTTLAVYGVGYASRKFRDGERWVDEPCATFPWIQVPGDGPASTVRLKVRSVRTKRHMRVEPAGGDWGLFGLHTVPADAAELVITEGEYDAMAVYQATGRAAVSLPNGAASLPPAVLPLLERFKRIFLWCDGDEAGVNAARKFSAKLGRHRCVVVRAPDDCKDANDCLRKDPSLVKRALDDAGAPDHDGLVSFKELRGQVLHELRHPDLYVGAPLPSFPKLTGLVKGARPGELTLLTGPSGAGKTTLASQISIDLLESGAPTLWGSFEVKNSALAIKMLRQQARRRDGLPNEPRLLDALCDDFQRLPLHFMRFHAATEVDDVVDAMEFAAYVHDVEHVVLDNLQFMTQAGPRDASRFEAQDRAIARFRDFATRRGVHVVLVVHPRKEDPTQKLALTSIYGGAKAAQEADNVLILQAPAQPVAPGHASSQQSQAPIPKWVEVAKNRYAGTLGSVMMAFNDTTCRYYELSAGASASSASGAAVR</sequence>
<dbReference type="CDD" id="cd01122">
    <property type="entry name" value="Twinkle_C"/>
    <property type="match status" value="1"/>
</dbReference>
<dbReference type="Proteomes" id="UP000789595">
    <property type="component" value="Unassembled WGS sequence"/>
</dbReference>
<dbReference type="PANTHER" id="PTHR12873:SF0">
    <property type="entry name" value="TWINKLE MTDNA HELICASE"/>
    <property type="match status" value="1"/>
</dbReference>
<feature type="region of interest" description="Disordered" evidence="1">
    <location>
        <begin position="1"/>
        <end position="27"/>
    </location>
</feature>
<feature type="domain" description="SF4 helicase" evidence="3">
    <location>
        <begin position="264"/>
        <end position="528"/>
    </location>
</feature>
<dbReference type="GO" id="GO:0003697">
    <property type="term" value="F:single-stranded DNA binding"/>
    <property type="evidence" value="ECO:0007669"/>
    <property type="project" value="InterPro"/>
</dbReference>
<dbReference type="InterPro" id="IPR007694">
    <property type="entry name" value="DNA_helicase_DnaB-like_C"/>
</dbReference>
<keyword evidence="5" id="KW-1185">Reference proteome</keyword>
<dbReference type="SUPFAM" id="SSF56731">
    <property type="entry name" value="DNA primase core"/>
    <property type="match status" value="1"/>
</dbReference>
<dbReference type="InterPro" id="IPR006171">
    <property type="entry name" value="TOPRIM_dom"/>
</dbReference>
<evidence type="ECO:0000259" key="2">
    <source>
        <dbReference type="PROSITE" id="PS50880"/>
    </source>
</evidence>
<evidence type="ECO:0000313" key="5">
    <source>
        <dbReference type="Proteomes" id="UP000789595"/>
    </source>
</evidence>
<dbReference type="PROSITE" id="PS51199">
    <property type="entry name" value="SF4_HELICASE"/>
    <property type="match status" value="1"/>
</dbReference>
<dbReference type="GO" id="GO:0005524">
    <property type="term" value="F:ATP binding"/>
    <property type="evidence" value="ECO:0007669"/>
    <property type="project" value="InterPro"/>
</dbReference>
<dbReference type="SUPFAM" id="SSF52540">
    <property type="entry name" value="P-loop containing nucleoside triphosphate hydrolases"/>
    <property type="match status" value="1"/>
</dbReference>